<gene>
    <name evidence="2" type="ORF">BBBOND_0005200</name>
</gene>
<dbReference type="GeneID" id="24562076"/>
<reference evidence="2" key="2">
    <citation type="submission" date="2014-06" db="EMBL/GenBank/DDBJ databases">
        <authorList>
            <person name="Aslett M."/>
            <person name="De Silva Nishadi"/>
        </authorList>
    </citation>
    <scope>NUCLEOTIDE SEQUENCE</scope>
    <source>
        <strain evidence="2">Bond</strain>
    </source>
</reference>
<keyword evidence="1" id="KW-0812">Transmembrane</keyword>
<name>A0A061BTP4_BABBI</name>
<reference evidence="2" key="1">
    <citation type="journal article" date="2014" name="Nucleic Acids Res.">
        <title>The evolutionary dynamics of variant antigen genes in Babesia reveal a history of genomic innovation underlying host-parasite interaction.</title>
        <authorList>
            <person name="Jackson A.P."/>
            <person name="Otto T.D."/>
            <person name="Darby A."/>
            <person name="Ramaprasad A."/>
            <person name="Xia D."/>
            <person name="Echaide I.E."/>
            <person name="Farber M."/>
            <person name="Gahlot S."/>
            <person name="Gamble J."/>
            <person name="Gupta D."/>
            <person name="Gupta Y."/>
            <person name="Jackson L."/>
            <person name="Malandrin L."/>
            <person name="Malas T.B."/>
            <person name="Moussa E."/>
            <person name="Nair M."/>
            <person name="Reid AJ."/>
            <person name="Sanders M."/>
            <person name="Sharma J."/>
            <person name="Tracey A."/>
            <person name="Quail M.A."/>
            <person name="Weir W."/>
            <person name="Wastling J.M."/>
            <person name="Hall N."/>
            <person name="Willadsen P."/>
            <person name="Lingelbach K."/>
            <person name="Shiels B."/>
            <person name="Tait A."/>
            <person name="Berriman M."/>
            <person name="Allred D.R."/>
            <person name="Pain A."/>
        </authorList>
    </citation>
    <scope>NUCLEOTIDE SEQUENCE</scope>
    <source>
        <strain evidence="2">Bond</strain>
    </source>
</reference>
<dbReference type="KEGG" id="bbig:BBBOND_0005200"/>
<protein>
    <recommendedName>
        <fullName evidence="3">C3H1-type domain-containing protein</fullName>
    </recommendedName>
</protein>
<proteinExistence type="predicted"/>
<keyword evidence="1" id="KW-1133">Transmembrane helix</keyword>
<dbReference type="RefSeq" id="XP_012770802.1">
    <property type="nucleotide sequence ID" value="XM_012915348.1"/>
</dbReference>
<evidence type="ECO:0008006" key="3">
    <source>
        <dbReference type="Google" id="ProtNLM"/>
    </source>
</evidence>
<dbReference type="OrthoDB" id="10254720at2759"/>
<organism evidence="2">
    <name type="scientific">Babesia bigemina</name>
    <dbReference type="NCBI Taxonomy" id="5866"/>
    <lineage>
        <taxon>Eukaryota</taxon>
        <taxon>Sar</taxon>
        <taxon>Alveolata</taxon>
        <taxon>Apicomplexa</taxon>
        <taxon>Aconoidasida</taxon>
        <taxon>Piroplasmida</taxon>
        <taxon>Babesiidae</taxon>
        <taxon>Babesia</taxon>
    </lineage>
</organism>
<sequence length="1470" mass="164601">MGFLFNIISEVKENSNLSPYKEQLKTAVNELNKNLNKGKKGLEAVILPVMQGIKGWLEAVQTANKKVTNPLENLQIIISDHIKLDMTEYSIKDQLSNWRGFSSLYVKDTEKTEEALNGIDGNLKKEISPKFELIKHLVKNFWTSVNNDGVIRAVEALRDKLNHHRDDVDAYIASQAKGVDKALNEKFDGISQKIDSLTKIKSSHITLIRGALRSAQQLASDLVAERGGAFDTTYRDKILERFNEIKRDIEKFTKEGENGKQTLMGEFGNVQTKVGELNASVQGDLEELKMDIGKVKDLISEDVDQNLVKDALKQLEVAKGKVVGETITPIADKSAELKSHYEHEFLKNFGERIEVYTAFRNAIYGDRGSSKHPAKDSLAQHIIDLTTMIDGDGEEGKSLDDRFDKFYNDAAEEILNAAHRAIDAAIEKFKMNDGHTHIEVTQLMKLFHSSWQELNGAVVKIQEELTEFQKLPAAVCSQQRRAGTQLENLKNKISDIAKKIGEIETPIADANKAFESVINILVSEVRDCRNTARMATSALISTLKHRVKSAFNDVEDAIQKMYVEHMNSNAKNVLKSVSAQFSSIQETITTDMDTGLKGLMSKMRNKFAILTSPSKDLQTCANKVKNFYDSFFTSLKSQSDLSPDRLTPLSSALSVLLSTMHSQRHFSAAVSRKLAELQTQLDTLTPTAFSQASPLLNVLKAGVQAFHGELAKQYVSRYSGMEVGEMVREDKITAYGTKLSKVFLTSLSTLCDDLNPLKKYSVTTWRQERINKDTPIGYFLASRGFEVNSETGKQTGKLRDKPGMLGFHIFKFLDKSRGSDNEHLKKCKEEGNEHDEKVTTAATKSPFGVVGILNCLFRHLHQYYTACHLRHIDRPKSPSSVYQMLVWLTGLPHNRVFPKVSVSDIADLFEKPDAEAGDSNPDGPLVLQTDPDTLPAYPQTIAASTLTTTIHRVCVAAEDILTSILGHGHADGIYAVDFNTNPDGFSYPTAPGACLDMLCDVLNRLYQQLFFLYGQCSNEEPSVSWRDCWYGNQVGGSAWNCNTMQCPDQKGNQIHKQKCNQKCDQTAQCGIKSPLQSFLEDGLPGFLPHSFTKPGCKLTCTLSNHRGIPCRTPMGFADISVTASHRQTGEYLKKVLEGFCGSESAPLTKLCAQLTCLLQKPPQTLGDIFAFYYGYMEKWANDFYGNSPKKNLYTRDAFREAVNDAYFGEPYEHLDPITLVSSSKHTEKHSKGNLCSIANCESGSVAPCGLYVKSMTQDITKYYSAEHKANHLSWIVYITETFCDLLKKLYDDCCKKCGPGGSKCHVKSCAEQCEIKYSDDKKHSLENKSHQHDCKSIINCRDTHPTLYKYGFTFGKTWALNGSRNEARAKRTCRDFCEALKKMLAEGSVLITLRGHIDDFLWAIRFNFSITVLALWLLSLLYLLHIFIIRLDLLHIKSHLHSPSSHRIAAQSLLAAARVNKLNRVFYLQP</sequence>
<accession>A0A061BTP4</accession>
<keyword evidence="1" id="KW-0472">Membrane</keyword>
<dbReference type="VEuPathDB" id="PiroplasmaDB:BBBOND_0005200"/>
<dbReference type="EMBL" id="LK055210">
    <property type="protein sequence ID" value="CDR71859.1"/>
    <property type="molecule type" value="Genomic_DNA"/>
</dbReference>
<evidence type="ECO:0000313" key="2">
    <source>
        <dbReference type="EMBL" id="CDR71859.1"/>
    </source>
</evidence>
<evidence type="ECO:0000256" key="1">
    <source>
        <dbReference type="SAM" id="Phobius"/>
    </source>
</evidence>
<feature type="transmembrane region" description="Helical" evidence="1">
    <location>
        <begin position="1406"/>
        <end position="1429"/>
    </location>
</feature>